<evidence type="ECO:0000313" key="2">
    <source>
        <dbReference type="Proteomes" id="UP000033736"/>
    </source>
</evidence>
<comment type="caution">
    <text evidence="1">The sequence shown here is derived from an EMBL/GenBank/DDBJ whole genome shotgun (WGS) entry which is preliminary data.</text>
</comment>
<reference evidence="1 2" key="1">
    <citation type="submission" date="2015-01" db="EMBL/GenBank/DDBJ databases">
        <title>Genome Sequencing of Rickettsiales /home/snadendla/prok_pipe/test/illegal_ec_num.txt.</title>
        <authorList>
            <person name="Daugherty S.C."/>
            <person name="Su Q."/>
            <person name="Abolude K."/>
            <person name="Beier-Sexton M."/>
            <person name="Carlyon J.A."/>
            <person name="Carter R."/>
            <person name="Day N.P."/>
            <person name="Dumler S.J."/>
            <person name="Dyachenko V."/>
            <person name="Godinez A."/>
            <person name="Kurtti T.J."/>
            <person name="Lichay M."/>
            <person name="Mullins K.E."/>
            <person name="Ott S."/>
            <person name="Pappas-Brown V."/>
            <person name="Paris D.H."/>
            <person name="Patel P."/>
            <person name="Richards A.L."/>
            <person name="Sadzewicz L."/>
            <person name="Sears K."/>
            <person name="Seidman D."/>
            <person name="Sengamalay N."/>
            <person name="Stenos J."/>
            <person name="Tallon L.J."/>
            <person name="Vincent G."/>
            <person name="Fraser C.M."/>
            <person name="Munderloh U."/>
            <person name="Dunning-Hotopp J.C."/>
        </authorList>
    </citation>
    <scope>NUCLEOTIDE SEQUENCE [LARGE SCALE GENOMIC DNA]</scope>
    <source>
        <strain evidence="1 2">T170-B</strain>
    </source>
</reference>
<dbReference type="PATRIC" id="fig|1268837.3.peg.1805"/>
<dbReference type="Proteomes" id="UP000033736">
    <property type="component" value="Unassembled WGS sequence"/>
</dbReference>
<proteinExistence type="predicted"/>
<organism evidence="1 2">
    <name type="scientific">Rickettsia argasii T170-B</name>
    <dbReference type="NCBI Taxonomy" id="1268837"/>
    <lineage>
        <taxon>Bacteria</taxon>
        <taxon>Pseudomonadati</taxon>
        <taxon>Pseudomonadota</taxon>
        <taxon>Alphaproteobacteria</taxon>
        <taxon>Rickettsiales</taxon>
        <taxon>Rickettsiaceae</taxon>
        <taxon>Rickettsieae</taxon>
        <taxon>Rickettsia</taxon>
        <taxon>spotted fever group</taxon>
    </lineage>
</organism>
<accession>A0A0F3RCV4</accession>
<keyword evidence="2" id="KW-1185">Reference proteome</keyword>
<sequence>MPADSEEAGIIKHQLGEQYFTIGLMVAELFGLELGPLWIGLMAEQLVYGAIALRKQYHLDIPFGKAFLMNLGFEQDKLQSILTERQLADLNLSLVNRLSTQTNTSYGLVVVKVPKMSYMKLR</sequence>
<dbReference type="EMBL" id="LAOQ01000008">
    <property type="protein sequence ID" value="KJW03952.1"/>
    <property type="molecule type" value="Genomic_DNA"/>
</dbReference>
<gene>
    <name evidence="1" type="ORF">RAT170B_1573</name>
</gene>
<evidence type="ECO:0000313" key="1">
    <source>
        <dbReference type="EMBL" id="KJW03952.1"/>
    </source>
</evidence>
<dbReference type="RefSeq" id="WP_052691999.1">
    <property type="nucleotide sequence ID" value="NZ_LAOQ01000008.1"/>
</dbReference>
<protein>
    <submittedName>
        <fullName evidence="1">Uncharacterized protein</fullName>
    </submittedName>
</protein>
<dbReference type="AlphaFoldDB" id="A0A0F3RCV4"/>
<name>A0A0F3RCV4_9RICK</name>